<protein>
    <submittedName>
        <fullName evidence="1">Reverse transcriptase</fullName>
    </submittedName>
</protein>
<sequence>MNTRLSISDDGSIVAELKVRPKNDVDLQAKLNPDLEFQIGSDCCLLFRDRLCVPKNSELVQKILYEAHNGTMSVHPSST</sequence>
<evidence type="ECO:0000313" key="2">
    <source>
        <dbReference type="Proteomes" id="UP000325315"/>
    </source>
</evidence>
<comment type="caution">
    <text evidence="1">The sequence shown here is derived from an EMBL/GenBank/DDBJ whole genome shotgun (WGS) entry which is preliminary data.</text>
</comment>
<accession>A0A5B6VBZ9</accession>
<dbReference type="EMBL" id="SMMG02000007">
    <property type="protein sequence ID" value="KAA3466669.1"/>
    <property type="molecule type" value="Genomic_DNA"/>
</dbReference>
<keyword evidence="1" id="KW-0695">RNA-directed DNA polymerase</keyword>
<keyword evidence="1" id="KW-0808">Transferase</keyword>
<organism evidence="1 2">
    <name type="scientific">Gossypium australe</name>
    <dbReference type="NCBI Taxonomy" id="47621"/>
    <lineage>
        <taxon>Eukaryota</taxon>
        <taxon>Viridiplantae</taxon>
        <taxon>Streptophyta</taxon>
        <taxon>Embryophyta</taxon>
        <taxon>Tracheophyta</taxon>
        <taxon>Spermatophyta</taxon>
        <taxon>Magnoliopsida</taxon>
        <taxon>eudicotyledons</taxon>
        <taxon>Gunneridae</taxon>
        <taxon>Pentapetalae</taxon>
        <taxon>rosids</taxon>
        <taxon>malvids</taxon>
        <taxon>Malvales</taxon>
        <taxon>Malvaceae</taxon>
        <taxon>Malvoideae</taxon>
        <taxon>Gossypium</taxon>
    </lineage>
</organism>
<keyword evidence="2" id="KW-1185">Reference proteome</keyword>
<dbReference type="Proteomes" id="UP000325315">
    <property type="component" value="Unassembled WGS sequence"/>
</dbReference>
<dbReference type="GO" id="GO:0003964">
    <property type="term" value="F:RNA-directed DNA polymerase activity"/>
    <property type="evidence" value="ECO:0007669"/>
    <property type="project" value="UniProtKB-KW"/>
</dbReference>
<dbReference type="AlphaFoldDB" id="A0A5B6VBZ9"/>
<gene>
    <name evidence="1" type="ORF">EPI10_001743</name>
</gene>
<reference evidence="2" key="1">
    <citation type="journal article" date="2019" name="Plant Biotechnol. J.">
        <title>Genome sequencing of the Australian wild diploid species Gossypium australe highlights disease resistance and delayed gland morphogenesis.</title>
        <authorList>
            <person name="Cai Y."/>
            <person name="Cai X."/>
            <person name="Wang Q."/>
            <person name="Wang P."/>
            <person name="Zhang Y."/>
            <person name="Cai C."/>
            <person name="Xu Y."/>
            <person name="Wang K."/>
            <person name="Zhou Z."/>
            <person name="Wang C."/>
            <person name="Geng S."/>
            <person name="Li B."/>
            <person name="Dong Q."/>
            <person name="Hou Y."/>
            <person name="Wang H."/>
            <person name="Ai P."/>
            <person name="Liu Z."/>
            <person name="Yi F."/>
            <person name="Sun M."/>
            <person name="An G."/>
            <person name="Cheng J."/>
            <person name="Zhang Y."/>
            <person name="Shi Q."/>
            <person name="Xie Y."/>
            <person name="Shi X."/>
            <person name="Chang Y."/>
            <person name="Huang F."/>
            <person name="Chen Y."/>
            <person name="Hong S."/>
            <person name="Mi L."/>
            <person name="Sun Q."/>
            <person name="Zhang L."/>
            <person name="Zhou B."/>
            <person name="Peng R."/>
            <person name="Zhang X."/>
            <person name="Liu F."/>
        </authorList>
    </citation>
    <scope>NUCLEOTIDE SEQUENCE [LARGE SCALE GENOMIC DNA]</scope>
    <source>
        <strain evidence="2">cv. PA1801</strain>
    </source>
</reference>
<dbReference type="OrthoDB" id="851428at2759"/>
<keyword evidence="1" id="KW-0548">Nucleotidyltransferase</keyword>
<name>A0A5B6VBZ9_9ROSI</name>
<proteinExistence type="predicted"/>
<evidence type="ECO:0000313" key="1">
    <source>
        <dbReference type="EMBL" id="KAA3466669.1"/>
    </source>
</evidence>